<accession>A0A2M6XDL7</accession>
<comment type="caution">
    <text evidence="3">The sequence shown here is derived from an EMBL/GenBank/DDBJ whole genome shotgun (WGS) entry which is preliminary data.</text>
</comment>
<evidence type="ECO:0000313" key="3">
    <source>
        <dbReference type="EMBL" id="PIU03773.1"/>
    </source>
</evidence>
<gene>
    <name evidence="3" type="ORF">COT44_01300</name>
</gene>
<feature type="region of interest" description="Disordered" evidence="1">
    <location>
        <begin position="153"/>
        <end position="184"/>
    </location>
</feature>
<dbReference type="EMBL" id="PEYO01000006">
    <property type="protein sequence ID" value="PIU03773.1"/>
    <property type="molecule type" value="Genomic_DNA"/>
</dbReference>
<evidence type="ECO:0000256" key="2">
    <source>
        <dbReference type="SAM" id="Phobius"/>
    </source>
</evidence>
<protein>
    <submittedName>
        <fullName evidence="3">Uncharacterized protein</fullName>
    </submittedName>
</protein>
<keyword evidence="2" id="KW-0472">Membrane</keyword>
<feature type="compositionally biased region" description="Pro residues" evidence="1">
    <location>
        <begin position="235"/>
        <end position="245"/>
    </location>
</feature>
<evidence type="ECO:0000313" key="4">
    <source>
        <dbReference type="Proteomes" id="UP000228996"/>
    </source>
</evidence>
<dbReference type="AlphaFoldDB" id="A0A2M6XDL7"/>
<proteinExistence type="predicted"/>
<feature type="region of interest" description="Disordered" evidence="1">
    <location>
        <begin position="225"/>
        <end position="262"/>
    </location>
</feature>
<organism evidence="3 4">
    <name type="scientific">Candidatus Shapirobacteria bacterium CG08_land_8_20_14_0_20_39_18</name>
    <dbReference type="NCBI Taxonomy" id="1974883"/>
    <lineage>
        <taxon>Bacteria</taxon>
        <taxon>Candidatus Shapironibacteriota</taxon>
    </lineage>
</organism>
<keyword evidence="2" id="KW-1133">Transmembrane helix</keyword>
<keyword evidence="2" id="KW-0812">Transmembrane</keyword>
<sequence>MFGIALFLLGYVFGQDVRIQPAQAGAAVTWQKSGYCQFFGPDGQVTICPEGSGVFKVTSNVTQTVTFSGVTYRCLGRTAQPGTQCFENPQGWGVTVLATKAGGYFTPPGPNGECQFGQIDTKNVWQTWQVECPIATPTQTATATVTNTPINTVTKTATPTSTTAPATETPTEIPSATPTPTSSATITAIPTETVTGTPPATETRTATATPTQITIATATQTFTKTPTPLVTESPTPKPTNSPTPELPTATSTIVPPTETPPPTATVIPPTPAIELPKELPASGTGTPLGGISFPLGIAGLFLTSLGLGLRKWMHFET</sequence>
<name>A0A2M6XDL7_9BACT</name>
<dbReference type="Proteomes" id="UP000228996">
    <property type="component" value="Unassembled WGS sequence"/>
</dbReference>
<feature type="compositionally biased region" description="Low complexity" evidence="1">
    <location>
        <begin position="225"/>
        <end position="234"/>
    </location>
</feature>
<feature type="transmembrane region" description="Helical" evidence="2">
    <location>
        <begin position="288"/>
        <end position="309"/>
    </location>
</feature>
<reference evidence="4" key="1">
    <citation type="submission" date="2017-09" db="EMBL/GenBank/DDBJ databases">
        <title>Depth-based differentiation of microbial function through sediment-hosted aquifers and enrichment of novel symbionts in the deep terrestrial subsurface.</title>
        <authorList>
            <person name="Probst A.J."/>
            <person name="Ladd B."/>
            <person name="Jarett J.K."/>
            <person name="Geller-Mcgrath D.E."/>
            <person name="Sieber C.M.K."/>
            <person name="Emerson J.B."/>
            <person name="Anantharaman K."/>
            <person name="Thomas B.C."/>
            <person name="Malmstrom R."/>
            <person name="Stieglmeier M."/>
            <person name="Klingl A."/>
            <person name="Woyke T."/>
            <person name="Ryan C.M."/>
            <person name="Banfield J.F."/>
        </authorList>
    </citation>
    <scope>NUCLEOTIDE SEQUENCE [LARGE SCALE GENOMIC DNA]</scope>
</reference>
<evidence type="ECO:0000256" key="1">
    <source>
        <dbReference type="SAM" id="MobiDB-lite"/>
    </source>
</evidence>